<protein>
    <submittedName>
        <fullName evidence="1">Uncharacterized protein</fullName>
    </submittedName>
</protein>
<dbReference type="EMBL" id="PJQY01000170">
    <property type="protein sequence ID" value="PQQ16874.1"/>
    <property type="molecule type" value="Genomic_DNA"/>
</dbReference>
<gene>
    <name evidence="1" type="ORF">Pyn_08869</name>
</gene>
<reference evidence="1 2" key="1">
    <citation type="submission" date="2018-02" db="EMBL/GenBank/DDBJ databases">
        <title>Draft genome of wild Prunus yedoensis var. nudiflora.</title>
        <authorList>
            <person name="Baek S."/>
            <person name="Kim J.-H."/>
            <person name="Choi K."/>
            <person name="Kim G.-B."/>
            <person name="Cho A."/>
            <person name="Jang H."/>
            <person name="Shin C.-H."/>
            <person name="Yu H.-J."/>
            <person name="Mun J.-H."/>
        </authorList>
    </citation>
    <scope>NUCLEOTIDE SEQUENCE [LARGE SCALE GENOMIC DNA]</scope>
    <source>
        <strain evidence="2">cv. Jeju island</strain>
        <tissue evidence="1">Leaf</tissue>
    </source>
</reference>
<sequence length="70" mass="8006">MGMLEMLLKQKRWMEIVEMLWVKGNGEASKAKQMQRRSAWEQEDGHELAGVFLGRHLNTSSSLRLCSASV</sequence>
<proteinExistence type="predicted"/>
<accession>A0A314ZH74</accession>
<evidence type="ECO:0000313" key="1">
    <source>
        <dbReference type="EMBL" id="PQQ16874.1"/>
    </source>
</evidence>
<evidence type="ECO:0000313" key="2">
    <source>
        <dbReference type="Proteomes" id="UP000250321"/>
    </source>
</evidence>
<keyword evidence="2" id="KW-1185">Reference proteome</keyword>
<organism evidence="1 2">
    <name type="scientific">Prunus yedoensis var. nudiflora</name>
    <dbReference type="NCBI Taxonomy" id="2094558"/>
    <lineage>
        <taxon>Eukaryota</taxon>
        <taxon>Viridiplantae</taxon>
        <taxon>Streptophyta</taxon>
        <taxon>Embryophyta</taxon>
        <taxon>Tracheophyta</taxon>
        <taxon>Spermatophyta</taxon>
        <taxon>Magnoliopsida</taxon>
        <taxon>eudicotyledons</taxon>
        <taxon>Gunneridae</taxon>
        <taxon>Pentapetalae</taxon>
        <taxon>rosids</taxon>
        <taxon>fabids</taxon>
        <taxon>Rosales</taxon>
        <taxon>Rosaceae</taxon>
        <taxon>Amygdaloideae</taxon>
        <taxon>Amygdaleae</taxon>
        <taxon>Prunus</taxon>
    </lineage>
</organism>
<comment type="caution">
    <text evidence="1">The sequence shown here is derived from an EMBL/GenBank/DDBJ whole genome shotgun (WGS) entry which is preliminary data.</text>
</comment>
<name>A0A314ZH74_PRUYE</name>
<dbReference type="AlphaFoldDB" id="A0A314ZH74"/>
<dbReference type="Proteomes" id="UP000250321">
    <property type="component" value="Unassembled WGS sequence"/>
</dbReference>